<proteinExistence type="predicted"/>
<dbReference type="Proteomes" id="UP001341840">
    <property type="component" value="Unassembled WGS sequence"/>
</dbReference>
<comment type="caution">
    <text evidence="1">The sequence shown here is derived from an EMBL/GenBank/DDBJ whole genome shotgun (WGS) entry which is preliminary data.</text>
</comment>
<evidence type="ECO:0000313" key="1">
    <source>
        <dbReference type="EMBL" id="MED6190255.1"/>
    </source>
</evidence>
<sequence length="57" mass="6356">MESTQNCDTGCFGVSATFARKEPYLGFIPSSRRMREDNRHVSSCPALGNLGMHHELL</sequence>
<gene>
    <name evidence="1" type="ORF">PIB30_104088</name>
</gene>
<dbReference type="EMBL" id="JASCZI010184762">
    <property type="protein sequence ID" value="MED6190255.1"/>
    <property type="molecule type" value="Genomic_DNA"/>
</dbReference>
<evidence type="ECO:0000313" key="2">
    <source>
        <dbReference type="Proteomes" id="UP001341840"/>
    </source>
</evidence>
<feature type="non-terminal residue" evidence="1">
    <location>
        <position position="57"/>
    </location>
</feature>
<organism evidence="1 2">
    <name type="scientific">Stylosanthes scabra</name>
    <dbReference type="NCBI Taxonomy" id="79078"/>
    <lineage>
        <taxon>Eukaryota</taxon>
        <taxon>Viridiplantae</taxon>
        <taxon>Streptophyta</taxon>
        <taxon>Embryophyta</taxon>
        <taxon>Tracheophyta</taxon>
        <taxon>Spermatophyta</taxon>
        <taxon>Magnoliopsida</taxon>
        <taxon>eudicotyledons</taxon>
        <taxon>Gunneridae</taxon>
        <taxon>Pentapetalae</taxon>
        <taxon>rosids</taxon>
        <taxon>fabids</taxon>
        <taxon>Fabales</taxon>
        <taxon>Fabaceae</taxon>
        <taxon>Papilionoideae</taxon>
        <taxon>50 kb inversion clade</taxon>
        <taxon>dalbergioids sensu lato</taxon>
        <taxon>Dalbergieae</taxon>
        <taxon>Pterocarpus clade</taxon>
        <taxon>Stylosanthes</taxon>
    </lineage>
</organism>
<name>A0ABU6WZ45_9FABA</name>
<reference evidence="1 2" key="1">
    <citation type="journal article" date="2023" name="Plants (Basel)">
        <title>Bridging the Gap: Combining Genomics and Transcriptomics Approaches to Understand Stylosanthes scabra, an Orphan Legume from the Brazilian Caatinga.</title>
        <authorList>
            <person name="Ferreira-Neto J.R.C."/>
            <person name="da Silva M.D."/>
            <person name="Binneck E."/>
            <person name="de Melo N.F."/>
            <person name="da Silva R.H."/>
            <person name="de Melo A.L.T.M."/>
            <person name="Pandolfi V."/>
            <person name="Bustamante F.O."/>
            <person name="Brasileiro-Vidal A.C."/>
            <person name="Benko-Iseppon A.M."/>
        </authorList>
    </citation>
    <scope>NUCLEOTIDE SEQUENCE [LARGE SCALE GENOMIC DNA]</scope>
    <source>
        <tissue evidence="1">Leaves</tissue>
    </source>
</reference>
<protein>
    <submittedName>
        <fullName evidence="1">Uncharacterized protein</fullName>
    </submittedName>
</protein>
<accession>A0ABU6WZ45</accession>
<keyword evidence="2" id="KW-1185">Reference proteome</keyword>